<feature type="transmembrane region" description="Helical" evidence="1">
    <location>
        <begin position="104"/>
        <end position="125"/>
    </location>
</feature>
<keyword evidence="1" id="KW-0472">Membrane</keyword>
<dbReference type="EMBL" id="CAEZTF010000062">
    <property type="protein sequence ID" value="CAB4559401.1"/>
    <property type="molecule type" value="Genomic_DNA"/>
</dbReference>
<proteinExistence type="predicted"/>
<evidence type="ECO:0000256" key="1">
    <source>
        <dbReference type="SAM" id="Phobius"/>
    </source>
</evidence>
<feature type="transmembrane region" description="Helical" evidence="1">
    <location>
        <begin position="12"/>
        <end position="34"/>
    </location>
</feature>
<accession>A0A6J6D623</accession>
<keyword evidence="1" id="KW-1133">Transmembrane helix</keyword>
<feature type="transmembrane region" description="Helical" evidence="1">
    <location>
        <begin position="40"/>
        <end position="63"/>
    </location>
</feature>
<organism evidence="2">
    <name type="scientific">freshwater metagenome</name>
    <dbReference type="NCBI Taxonomy" id="449393"/>
    <lineage>
        <taxon>unclassified sequences</taxon>
        <taxon>metagenomes</taxon>
        <taxon>ecological metagenomes</taxon>
    </lineage>
</organism>
<sequence>MSKAANLLFRRVLILGSALIAGIAVIGGLTGYLVAGNAGLTSALIGAALTLVFVSLTAGSVWIGSKLPLAGFFGMVLGGWLVKMIGFAVLIGALKNANFINGPVLFFTLVAAILGTLAVDSVLVLKARIPVIGD</sequence>
<reference evidence="2" key="1">
    <citation type="submission" date="2020-05" db="EMBL/GenBank/DDBJ databases">
        <authorList>
            <person name="Chiriac C."/>
            <person name="Salcher M."/>
            <person name="Ghai R."/>
            <person name="Kavagutti S V."/>
        </authorList>
    </citation>
    <scope>NUCLEOTIDE SEQUENCE</scope>
</reference>
<evidence type="ECO:0000313" key="2">
    <source>
        <dbReference type="EMBL" id="CAB4559401.1"/>
    </source>
</evidence>
<feature type="transmembrane region" description="Helical" evidence="1">
    <location>
        <begin position="70"/>
        <end position="92"/>
    </location>
</feature>
<name>A0A6J6D623_9ZZZZ</name>
<keyword evidence="1" id="KW-0812">Transmembrane</keyword>
<dbReference type="AlphaFoldDB" id="A0A6J6D623"/>
<gene>
    <name evidence="2" type="ORF">UFOPK1618_00421</name>
</gene>
<protein>
    <submittedName>
        <fullName evidence="2">Unannotated protein</fullName>
    </submittedName>
</protein>